<dbReference type="OrthoDB" id="5984724at2759"/>
<dbReference type="InterPro" id="IPR005312">
    <property type="entry name" value="DUF1759"/>
</dbReference>
<dbReference type="KEGG" id="api:103311968"/>
<dbReference type="Pfam" id="PF03564">
    <property type="entry name" value="DUF1759"/>
    <property type="match status" value="1"/>
</dbReference>
<keyword evidence="3" id="KW-1185">Reference proteome</keyword>
<dbReference type="EnsemblMetazoa" id="XM_008191891.1">
    <property type="protein sequence ID" value="XP_008190113.1"/>
    <property type="gene ID" value="LOC103311968"/>
</dbReference>
<proteinExistence type="predicted"/>
<protein>
    <submittedName>
        <fullName evidence="2">Uncharacterized protein</fullName>
    </submittedName>
</protein>
<dbReference type="AlphaFoldDB" id="A0A8R2FDP7"/>
<dbReference type="RefSeq" id="XP_008190113.1">
    <property type="nucleotide sequence ID" value="XM_008191891.1"/>
</dbReference>
<dbReference type="GeneID" id="103311968"/>
<reference evidence="2" key="2">
    <citation type="submission" date="2022-06" db="UniProtKB">
        <authorList>
            <consortium name="EnsemblMetazoa"/>
        </authorList>
    </citation>
    <scope>IDENTIFICATION</scope>
</reference>
<dbReference type="Proteomes" id="UP000007819">
    <property type="component" value="Chromosome X"/>
</dbReference>
<evidence type="ECO:0000256" key="1">
    <source>
        <dbReference type="SAM" id="MobiDB-lite"/>
    </source>
</evidence>
<sequence>MHKLRKDSAFADVYGLSLSQIVDSSSSQSVQNHSASFGNLSTYKFPTRKFPTFSGLLTEWQGFEDLFTSILSHAPADLSDVERFEILKTSLEGEALTLIAHIPLTSANYQKAWEVLRSRYGNKRDLARIHLDALLSPHTVKANDASSIKTLITSIQEHTAALDNLDFITRQWSPILVHIFENHLDYDLRARWEITVGDRHQPSTADFLEFLRGHVRSAEARAGQYTSSLTSFTSQQKPPQKSVTSKSRHPIAPKVLAATTTSSTVVTCPLCTKPHTIRKCPTFLSKSPTDRFQLAKKHRLCINCLFTGHATSLCPSNIMTHKGPTPQPSNKNILQNITFPMQT</sequence>
<evidence type="ECO:0000313" key="2">
    <source>
        <dbReference type="EnsemblMetazoa" id="XP_008190113.1"/>
    </source>
</evidence>
<dbReference type="PANTHER" id="PTHR47331">
    <property type="entry name" value="PHD-TYPE DOMAIN-CONTAINING PROTEIN"/>
    <property type="match status" value="1"/>
</dbReference>
<organism evidence="2 3">
    <name type="scientific">Acyrthosiphon pisum</name>
    <name type="common">Pea aphid</name>
    <dbReference type="NCBI Taxonomy" id="7029"/>
    <lineage>
        <taxon>Eukaryota</taxon>
        <taxon>Metazoa</taxon>
        <taxon>Ecdysozoa</taxon>
        <taxon>Arthropoda</taxon>
        <taxon>Hexapoda</taxon>
        <taxon>Insecta</taxon>
        <taxon>Pterygota</taxon>
        <taxon>Neoptera</taxon>
        <taxon>Paraneoptera</taxon>
        <taxon>Hemiptera</taxon>
        <taxon>Sternorrhyncha</taxon>
        <taxon>Aphidomorpha</taxon>
        <taxon>Aphidoidea</taxon>
        <taxon>Aphididae</taxon>
        <taxon>Macrosiphini</taxon>
        <taxon>Acyrthosiphon</taxon>
    </lineage>
</organism>
<evidence type="ECO:0000313" key="3">
    <source>
        <dbReference type="Proteomes" id="UP000007819"/>
    </source>
</evidence>
<reference evidence="3" key="1">
    <citation type="submission" date="2010-06" db="EMBL/GenBank/DDBJ databases">
        <authorList>
            <person name="Jiang H."/>
            <person name="Abraham K."/>
            <person name="Ali S."/>
            <person name="Alsbrooks S.L."/>
            <person name="Anim B.N."/>
            <person name="Anosike U.S."/>
            <person name="Attaway T."/>
            <person name="Bandaranaike D.P."/>
            <person name="Battles P.K."/>
            <person name="Bell S.N."/>
            <person name="Bell A.V."/>
            <person name="Beltran B."/>
            <person name="Bickham C."/>
            <person name="Bustamante Y."/>
            <person name="Caleb T."/>
            <person name="Canada A."/>
            <person name="Cardenas V."/>
            <person name="Carter K."/>
            <person name="Chacko J."/>
            <person name="Chandrabose M.N."/>
            <person name="Chavez D."/>
            <person name="Chavez A."/>
            <person name="Chen L."/>
            <person name="Chu H.-S."/>
            <person name="Claassen K.J."/>
            <person name="Cockrell R."/>
            <person name="Collins M."/>
            <person name="Cooper J.A."/>
            <person name="Cree A."/>
            <person name="Curry S.M."/>
            <person name="Da Y."/>
            <person name="Dao M.D."/>
            <person name="Das B."/>
            <person name="Davila M.-L."/>
            <person name="Davy-Carroll L."/>
            <person name="Denson S."/>
            <person name="Dinh H."/>
            <person name="Ebong V.E."/>
            <person name="Edwards J.R."/>
            <person name="Egan A."/>
            <person name="El-Daye J."/>
            <person name="Escobedo L."/>
            <person name="Fernandez S."/>
            <person name="Fernando P.R."/>
            <person name="Flagg N."/>
            <person name="Forbes L.D."/>
            <person name="Fowler R.G."/>
            <person name="Fu Q."/>
            <person name="Gabisi R.A."/>
            <person name="Ganer J."/>
            <person name="Garbino Pronczuk A."/>
            <person name="Garcia R.M."/>
            <person name="Garner T."/>
            <person name="Garrett T.E."/>
            <person name="Gonzalez D.A."/>
            <person name="Hamid H."/>
            <person name="Hawkins E.S."/>
            <person name="Hirani K."/>
            <person name="Hogues M.E."/>
            <person name="Hollins B."/>
            <person name="Hsiao C.-H."/>
            <person name="Jabil R."/>
            <person name="James M.L."/>
            <person name="Jhangiani S.N."/>
            <person name="Johnson B."/>
            <person name="Johnson Q."/>
            <person name="Joshi V."/>
            <person name="Kalu J.B."/>
            <person name="Kam C."/>
            <person name="Kashfia A."/>
            <person name="Keebler J."/>
            <person name="Kisamo H."/>
            <person name="Kovar C.L."/>
            <person name="Lago L.A."/>
            <person name="Lai C.-Y."/>
            <person name="Laidlaw J."/>
            <person name="Lara F."/>
            <person name="Le T.-K."/>
            <person name="Lee S.L."/>
            <person name="Legall F.H."/>
            <person name="Lemon S.J."/>
            <person name="Lewis L.R."/>
            <person name="Li B."/>
            <person name="Liu Y."/>
            <person name="Liu Y.-S."/>
            <person name="Lopez J."/>
            <person name="Lozado R.J."/>
            <person name="Lu J."/>
            <person name="Madu R.C."/>
            <person name="Maheshwari M."/>
            <person name="Maheshwari R."/>
            <person name="Malloy K."/>
            <person name="Martinez E."/>
            <person name="Mathew T."/>
            <person name="Mercado I.C."/>
            <person name="Mercado C."/>
            <person name="Meyer B."/>
            <person name="Montgomery K."/>
            <person name="Morgan M.B."/>
            <person name="Munidasa M."/>
            <person name="Nazareth L.V."/>
            <person name="Nelson J."/>
            <person name="Ng B.M."/>
            <person name="Nguyen N.B."/>
            <person name="Nguyen P.Q."/>
            <person name="Nguyen T."/>
            <person name="Obregon M."/>
            <person name="Okwuonu G.O."/>
            <person name="Onwere C.G."/>
            <person name="Orozco G."/>
            <person name="Parra A."/>
            <person name="Patel S."/>
            <person name="Patil S."/>
            <person name="Perez A."/>
            <person name="Perez Y."/>
            <person name="Pham C."/>
            <person name="Primus E.L."/>
            <person name="Pu L.-L."/>
            <person name="Puazo M."/>
            <person name="Qin X."/>
            <person name="Quiroz J.B."/>
            <person name="Reese J."/>
            <person name="Richards S."/>
            <person name="Rives C.M."/>
            <person name="Robberts R."/>
            <person name="Ruiz S.J."/>
            <person name="Ruiz M.J."/>
            <person name="Santibanez J."/>
            <person name="Schneider B.W."/>
            <person name="Sisson I."/>
            <person name="Smith M."/>
            <person name="Sodergren E."/>
            <person name="Song X.-Z."/>
            <person name="Song B.B."/>
            <person name="Summersgill H."/>
            <person name="Thelus R."/>
            <person name="Thornton R.D."/>
            <person name="Trejos Z.Y."/>
            <person name="Usmani K."/>
            <person name="Vattathil S."/>
            <person name="Villasana D."/>
            <person name="Walker D.L."/>
            <person name="Wang S."/>
            <person name="Wang K."/>
            <person name="White C.S."/>
            <person name="Williams A.C."/>
            <person name="Williamson J."/>
            <person name="Wilson K."/>
            <person name="Woghiren I.O."/>
            <person name="Woodworth J.R."/>
            <person name="Worley K.C."/>
            <person name="Wright R.A."/>
            <person name="Wu W."/>
            <person name="Young L."/>
            <person name="Zhang L."/>
            <person name="Zhang J."/>
            <person name="Zhu Y."/>
            <person name="Muzny D.M."/>
            <person name="Weinstock G."/>
            <person name="Gibbs R.A."/>
        </authorList>
    </citation>
    <scope>NUCLEOTIDE SEQUENCE [LARGE SCALE GENOMIC DNA]</scope>
    <source>
        <strain evidence="3">LSR1</strain>
    </source>
</reference>
<feature type="compositionally biased region" description="Polar residues" evidence="1">
    <location>
        <begin position="227"/>
        <end position="245"/>
    </location>
</feature>
<name>A0A8R2FDP7_ACYPI</name>
<accession>A0A8R2FDP7</accession>
<feature type="region of interest" description="Disordered" evidence="1">
    <location>
        <begin position="227"/>
        <end position="251"/>
    </location>
</feature>